<proteinExistence type="predicted"/>
<keyword evidence="3" id="KW-1185">Reference proteome</keyword>
<dbReference type="Proteomes" id="UP000598426">
    <property type="component" value="Unassembled WGS sequence"/>
</dbReference>
<feature type="region of interest" description="Disordered" evidence="1">
    <location>
        <begin position="119"/>
        <end position="140"/>
    </location>
</feature>
<dbReference type="EMBL" id="JACXZS010000008">
    <property type="protein sequence ID" value="MBD3942661.1"/>
    <property type="molecule type" value="Genomic_DNA"/>
</dbReference>
<name>A0ABR8NPV7_9MICO</name>
<reference evidence="2 3" key="1">
    <citation type="submission" date="2020-09" db="EMBL/GenBank/DDBJ databases">
        <title>Isolation and identification of active actinomycetes.</title>
        <authorList>
            <person name="Li X."/>
        </authorList>
    </citation>
    <scope>NUCLEOTIDE SEQUENCE [LARGE SCALE GENOMIC DNA]</scope>
    <source>
        <strain evidence="2 3">NEAU-LLC</strain>
    </source>
</reference>
<feature type="compositionally biased region" description="Basic and acidic residues" evidence="1">
    <location>
        <begin position="119"/>
        <end position="128"/>
    </location>
</feature>
<evidence type="ECO:0000256" key="1">
    <source>
        <dbReference type="SAM" id="MobiDB-lite"/>
    </source>
</evidence>
<evidence type="ECO:0000313" key="3">
    <source>
        <dbReference type="Proteomes" id="UP000598426"/>
    </source>
</evidence>
<evidence type="ECO:0000313" key="2">
    <source>
        <dbReference type="EMBL" id="MBD3942661.1"/>
    </source>
</evidence>
<dbReference type="InterPro" id="IPR029063">
    <property type="entry name" value="SAM-dependent_MTases_sf"/>
</dbReference>
<accession>A0ABR8NPV7</accession>
<comment type="caution">
    <text evidence="2">The sequence shown here is derived from an EMBL/GenBank/DDBJ whole genome shotgun (WGS) entry which is preliminary data.</text>
</comment>
<protein>
    <submittedName>
        <fullName evidence="2">Uncharacterized protein</fullName>
    </submittedName>
</protein>
<organism evidence="2 3">
    <name type="scientific">Microbacterium helvum</name>
    <dbReference type="NCBI Taxonomy" id="2773713"/>
    <lineage>
        <taxon>Bacteria</taxon>
        <taxon>Bacillati</taxon>
        <taxon>Actinomycetota</taxon>
        <taxon>Actinomycetes</taxon>
        <taxon>Micrococcales</taxon>
        <taxon>Microbacteriaceae</taxon>
        <taxon>Microbacterium</taxon>
    </lineage>
</organism>
<sequence>MPSTAQLGIVFHAGGPDGVTFATKDAGRCVAIQAALLDDVIDLSATGSRAVIERAPALTDTPETRERLRTFAQATGIPFDELLARTDPPDPAAVLVAAGWTVDQVSVAELERRYDRPLVTGDRTDSAPEQRGGFVTAVRR</sequence>
<dbReference type="Gene3D" id="3.40.50.150">
    <property type="entry name" value="Vaccinia Virus protein VP39"/>
    <property type="match status" value="1"/>
</dbReference>
<gene>
    <name evidence="2" type="ORF">IF188_13235</name>
</gene>